<evidence type="ECO:0000313" key="6">
    <source>
        <dbReference type="EMBL" id="SFP26231.1"/>
    </source>
</evidence>
<keyword evidence="3" id="KW-0067">ATP-binding</keyword>
<dbReference type="Pfam" id="PF00005">
    <property type="entry name" value="ABC_tran"/>
    <property type="match status" value="1"/>
</dbReference>
<evidence type="ECO:0000259" key="5">
    <source>
        <dbReference type="PROSITE" id="PS50893"/>
    </source>
</evidence>
<dbReference type="GO" id="GO:0016887">
    <property type="term" value="F:ATP hydrolysis activity"/>
    <property type="evidence" value="ECO:0007669"/>
    <property type="project" value="InterPro"/>
</dbReference>
<reference evidence="7" key="1">
    <citation type="submission" date="2016-10" db="EMBL/GenBank/DDBJ databases">
        <authorList>
            <person name="Varghese N."/>
            <person name="Submissions S."/>
        </authorList>
    </citation>
    <scope>NUCLEOTIDE SEQUENCE [LARGE SCALE GENOMIC DNA]</scope>
    <source>
        <strain evidence="7">S7</strain>
    </source>
</reference>
<dbReference type="SMART" id="SM00382">
    <property type="entry name" value="AAA"/>
    <property type="match status" value="1"/>
</dbReference>
<dbReference type="Gene3D" id="3.40.50.300">
    <property type="entry name" value="P-loop containing nucleotide triphosphate hydrolases"/>
    <property type="match status" value="1"/>
</dbReference>
<organism evidence="6 7">
    <name type="scientific">Salibacterium halotolerans</name>
    <dbReference type="NCBI Taxonomy" id="1884432"/>
    <lineage>
        <taxon>Bacteria</taxon>
        <taxon>Bacillati</taxon>
        <taxon>Bacillota</taxon>
        <taxon>Bacilli</taxon>
        <taxon>Bacillales</taxon>
        <taxon>Bacillaceae</taxon>
    </lineage>
</organism>
<dbReference type="SUPFAM" id="SSF52540">
    <property type="entry name" value="P-loop containing nucleoside triphosphate hydrolases"/>
    <property type="match status" value="1"/>
</dbReference>
<evidence type="ECO:0000256" key="4">
    <source>
        <dbReference type="ARBA" id="ARBA00022967"/>
    </source>
</evidence>
<feature type="domain" description="ABC transporter" evidence="5">
    <location>
        <begin position="2"/>
        <end position="239"/>
    </location>
</feature>
<protein>
    <submittedName>
        <fullName evidence="6">ABC-type cobalamin/Fe3+-siderophores transport system, ATPase component</fullName>
    </submittedName>
</protein>
<evidence type="ECO:0000256" key="1">
    <source>
        <dbReference type="ARBA" id="ARBA00022448"/>
    </source>
</evidence>
<dbReference type="PANTHER" id="PTHR42794">
    <property type="entry name" value="HEMIN IMPORT ATP-BINDING PROTEIN HMUV"/>
    <property type="match status" value="1"/>
</dbReference>
<dbReference type="PANTHER" id="PTHR42794:SF1">
    <property type="entry name" value="HEMIN IMPORT ATP-BINDING PROTEIN HMUV"/>
    <property type="match status" value="1"/>
</dbReference>
<dbReference type="Proteomes" id="UP000198892">
    <property type="component" value="Unassembled WGS sequence"/>
</dbReference>
<dbReference type="InterPro" id="IPR017871">
    <property type="entry name" value="ABC_transporter-like_CS"/>
</dbReference>
<keyword evidence="7" id="KW-1185">Reference proteome</keyword>
<dbReference type="RefSeq" id="WP_093335513.1">
    <property type="nucleotide sequence ID" value="NZ_FOXD01000003.1"/>
</dbReference>
<dbReference type="PROSITE" id="PS50893">
    <property type="entry name" value="ABC_TRANSPORTER_2"/>
    <property type="match status" value="1"/>
</dbReference>
<dbReference type="InterPro" id="IPR003593">
    <property type="entry name" value="AAA+_ATPase"/>
</dbReference>
<dbReference type="GO" id="GO:0005524">
    <property type="term" value="F:ATP binding"/>
    <property type="evidence" value="ECO:0007669"/>
    <property type="project" value="UniProtKB-KW"/>
</dbReference>
<dbReference type="OrthoDB" id="9787851at2"/>
<gene>
    <name evidence="6" type="ORF">SAMN05518683_103309</name>
</gene>
<dbReference type="FunFam" id="3.40.50.300:FF:000134">
    <property type="entry name" value="Iron-enterobactin ABC transporter ATP-binding protein"/>
    <property type="match status" value="1"/>
</dbReference>
<proteinExistence type="predicted"/>
<dbReference type="STRING" id="1884432.SAMN05518683_103309"/>
<dbReference type="PROSITE" id="PS00211">
    <property type="entry name" value="ABC_TRANSPORTER_1"/>
    <property type="match status" value="1"/>
</dbReference>
<keyword evidence="4" id="KW-1278">Translocase</keyword>
<accession>A0A1I5NYC9</accession>
<dbReference type="InterPro" id="IPR027417">
    <property type="entry name" value="P-loop_NTPase"/>
</dbReference>
<dbReference type="CDD" id="cd03214">
    <property type="entry name" value="ABC_Iron-Siderophores_B12_Hemin"/>
    <property type="match status" value="1"/>
</dbReference>
<name>A0A1I5NYC9_9BACI</name>
<sequence length="444" mass="49475">MLEVKELQGGYNGVSILEHIEFHAEPGEVIGVIGPNGSGKSTLLKMLYREMKPLSGNIFLNKQPLHALTQKQIASQLAVLPQQEGYIFSYTVFDVVELGRYPYQKGWFGQRSSNDLAVIKEAMRQTNVEHLGQRTLDQLSGGEKQRVFLARAMAQEPQCLVLDEPTNHLDIAYQMHLFDTLKRWAVKRGMTVIAAIHDLNLAALYSDRLLLLNDGRQECLDTPGIVLAKERMEKVYGTSFSYVFHPSFPRPQFMLEPERFSKPHGSPLFTGIIKEEREGQPCLSSSIYWKTLSTSADAGGFGWSRTFPLFPEKERAGITHPSRRECFAGKSTNGHILMYAAITAEKTDNRRTDWIPAYGEVFLFIDTWLNEARMASVLADAAEAKGQVKGSLDNGGTPVFDGGITITICIPEDGPTAESLSDIRRAAAEVVYDRLSRAGGAKWQ</sequence>
<keyword evidence="1" id="KW-0813">Transport</keyword>
<evidence type="ECO:0000256" key="3">
    <source>
        <dbReference type="ARBA" id="ARBA00022840"/>
    </source>
</evidence>
<keyword evidence="2" id="KW-0547">Nucleotide-binding</keyword>
<dbReference type="AlphaFoldDB" id="A0A1I5NYC9"/>
<evidence type="ECO:0000256" key="2">
    <source>
        <dbReference type="ARBA" id="ARBA00022741"/>
    </source>
</evidence>
<dbReference type="EMBL" id="FOXD01000003">
    <property type="protein sequence ID" value="SFP26231.1"/>
    <property type="molecule type" value="Genomic_DNA"/>
</dbReference>
<evidence type="ECO:0000313" key="7">
    <source>
        <dbReference type="Proteomes" id="UP000198892"/>
    </source>
</evidence>
<dbReference type="InterPro" id="IPR003439">
    <property type="entry name" value="ABC_transporter-like_ATP-bd"/>
</dbReference>